<dbReference type="AlphaFoldDB" id="A0A382UQK3"/>
<evidence type="ECO:0000313" key="4">
    <source>
        <dbReference type="EMBL" id="SVD36480.1"/>
    </source>
</evidence>
<feature type="transmembrane region" description="Helical" evidence="1">
    <location>
        <begin position="262"/>
        <end position="285"/>
    </location>
</feature>
<evidence type="ECO:0000256" key="1">
    <source>
        <dbReference type="SAM" id="Phobius"/>
    </source>
</evidence>
<feature type="transmembrane region" description="Helical" evidence="1">
    <location>
        <begin position="141"/>
        <end position="160"/>
    </location>
</feature>
<dbReference type="InterPro" id="IPR046712">
    <property type="entry name" value="DUF6785"/>
</dbReference>
<proteinExistence type="predicted"/>
<protein>
    <submittedName>
        <fullName evidence="4">Uncharacterized protein</fullName>
    </submittedName>
</protein>
<feature type="non-terminal residue" evidence="4">
    <location>
        <position position="291"/>
    </location>
</feature>
<keyword evidence="1" id="KW-0812">Transmembrane</keyword>
<organism evidence="4">
    <name type="scientific">marine metagenome</name>
    <dbReference type="NCBI Taxonomy" id="408172"/>
    <lineage>
        <taxon>unclassified sequences</taxon>
        <taxon>metagenomes</taxon>
        <taxon>ecological metagenomes</taxon>
    </lineage>
</organism>
<evidence type="ECO:0000259" key="2">
    <source>
        <dbReference type="Pfam" id="PF20580"/>
    </source>
</evidence>
<feature type="transmembrane region" description="Helical" evidence="1">
    <location>
        <begin position="81"/>
        <end position="103"/>
    </location>
</feature>
<feature type="transmembrane region" description="Helical" evidence="1">
    <location>
        <begin position="56"/>
        <end position="75"/>
    </location>
</feature>
<keyword evidence="1" id="KW-1133">Transmembrane helix</keyword>
<feature type="transmembrane region" description="Helical" evidence="1">
    <location>
        <begin position="233"/>
        <end position="250"/>
    </location>
</feature>
<dbReference type="Pfam" id="PF20580">
    <property type="entry name" value="DUF6784"/>
    <property type="match status" value="1"/>
</dbReference>
<feature type="transmembrane region" description="Helical" evidence="1">
    <location>
        <begin position="172"/>
        <end position="192"/>
    </location>
</feature>
<dbReference type="EMBL" id="UINC01146007">
    <property type="protein sequence ID" value="SVD36480.1"/>
    <property type="molecule type" value="Genomic_DNA"/>
</dbReference>
<dbReference type="Pfam" id="PF20581">
    <property type="entry name" value="DUF6785"/>
    <property type="match status" value="1"/>
</dbReference>
<feature type="transmembrane region" description="Helical" evidence="1">
    <location>
        <begin position="17"/>
        <end position="36"/>
    </location>
</feature>
<feature type="non-terminal residue" evidence="4">
    <location>
        <position position="1"/>
    </location>
</feature>
<dbReference type="InterPro" id="IPR046711">
    <property type="entry name" value="DUF6784"/>
</dbReference>
<feature type="domain" description="DUF6784" evidence="2">
    <location>
        <begin position="234"/>
        <end position="291"/>
    </location>
</feature>
<sequence length="291" mass="31906">HTEDLGEWSSAGIGHQMMGAFLVFVGYGLWTARAHLLEVWRKTLRPGEESREMASYRFYVSGLFVGATTMILWLWQSGLPLWIAAFVVFSALCILVALARIVAEVGTPTITPSMVPGGFTVSAVGVPALGAKGMVALGYTFVWIGDLLVFMTAPLANGMRLGSQLRGNRRRLLWGMAAAMLISLVVSTWYTLHLAYTHGAVNLHAQYFSGFADNPSTFTIQKLLHPTGPDGTGWLWTGGGALLMGALILARNHWAWWPLHPIGFAASMGWVMDQIWFSILLAWLIKTLALR</sequence>
<accession>A0A382UQK3</accession>
<name>A0A382UQK3_9ZZZZ</name>
<feature type="domain" description="DUF6785" evidence="3">
    <location>
        <begin position="14"/>
        <end position="199"/>
    </location>
</feature>
<keyword evidence="1" id="KW-0472">Membrane</keyword>
<evidence type="ECO:0000259" key="3">
    <source>
        <dbReference type="Pfam" id="PF20581"/>
    </source>
</evidence>
<feature type="transmembrane region" description="Helical" evidence="1">
    <location>
        <begin position="115"/>
        <end position="135"/>
    </location>
</feature>
<reference evidence="4" key="1">
    <citation type="submission" date="2018-05" db="EMBL/GenBank/DDBJ databases">
        <authorList>
            <person name="Lanie J.A."/>
            <person name="Ng W.-L."/>
            <person name="Kazmierczak K.M."/>
            <person name="Andrzejewski T.M."/>
            <person name="Davidsen T.M."/>
            <person name="Wayne K.J."/>
            <person name="Tettelin H."/>
            <person name="Glass J.I."/>
            <person name="Rusch D."/>
            <person name="Podicherti R."/>
            <person name="Tsui H.-C.T."/>
            <person name="Winkler M.E."/>
        </authorList>
    </citation>
    <scope>NUCLEOTIDE SEQUENCE</scope>
</reference>
<gene>
    <name evidence="4" type="ORF">METZ01_LOCUS389334</name>
</gene>